<sequence>MPKAPNDRPKIEVSPLSQQAAPRASKETADAVNAAISFFRRYSRHIQERNVDPRFIWFLGEETVVTNKLKRPDAPPRLSTISDPLMINSEEEGDVDDDDIEDEAAAKRRRRKRRKAQLPLSSLENHNREACKLQILDVVSATGSYLTWPTISMKTKSRQGAEVITEDYESFQVTEDPFKLWLEKIYIPETNPAPGQERLLILCHKNLILAESAKDIADLCEKSKISLMFLPADNTDRFQRLDICAFATMKPPFEIESGVKWTAEQLKLVPTEMFCNWYQDARDVAIAERFTPPIWMNFGLYPPDETKFMRSILCESIVRAFDIYQAKKRIKEEAQLTKLNAMK</sequence>
<feature type="compositionally biased region" description="Basic and acidic residues" evidence="1">
    <location>
        <begin position="1"/>
        <end position="11"/>
    </location>
</feature>
<dbReference type="InterPro" id="IPR004875">
    <property type="entry name" value="DDE_SF_endonuclease_dom"/>
</dbReference>
<proteinExistence type="predicted"/>
<evidence type="ECO:0000313" key="4">
    <source>
        <dbReference type="Proteomes" id="UP001497383"/>
    </source>
</evidence>
<dbReference type="Pfam" id="PF03184">
    <property type="entry name" value="DDE_1"/>
    <property type="match status" value="1"/>
</dbReference>
<dbReference type="Proteomes" id="UP001497383">
    <property type="component" value="Chromosome 7"/>
</dbReference>
<dbReference type="EMBL" id="OZ022411">
    <property type="protein sequence ID" value="CAK9441773.1"/>
    <property type="molecule type" value="Genomic_DNA"/>
</dbReference>
<accession>A0ABP0ZWF2</accession>
<reference evidence="3 4" key="1">
    <citation type="submission" date="2024-03" db="EMBL/GenBank/DDBJ databases">
        <authorList>
            <person name="Brejova B."/>
        </authorList>
    </citation>
    <scope>NUCLEOTIDE SEQUENCE [LARGE SCALE GENOMIC DNA]</scope>
    <source>
        <strain evidence="3 4">CBS 14171</strain>
    </source>
</reference>
<name>A0ABP0ZWF2_9ASCO</name>
<protein>
    <recommendedName>
        <fullName evidence="2">DDE-1 domain-containing protein</fullName>
    </recommendedName>
</protein>
<organism evidence="3 4">
    <name type="scientific">Lodderomyces beijingensis</name>
    <dbReference type="NCBI Taxonomy" id="1775926"/>
    <lineage>
        <taxon>Eukaryota</taxon>
        <taxon>Fungi</taxon>
        <taxon>Dikarya</taxon>
        <taxon>Ascomycota</taxon>
        <taxon>Saccharomycotina</taxon>
        <taxon>Pichiomycetes</taxon>
        <taxon>Debaryomycetaceae</taxon>
        <taxon>Candida/Lodderomyces clade</taxon>
        <taxon>Lodderomyces</taxon>
    </lineage>
</organism>
<evidence type="ECO:0000256" key="1">
    <source>
        <dbReference type="SAM" id="MobiDB-lite"/>
    </source>
</evidence>
<feature type="region of interest" description="Disordered" evidence="1">
    <location>
        <begin position="71"/>
        <end position="100"/>
    </location>
</feature>
<evidence type="ECO:0000259" key="2">
    <source>
        <dbReference type="Pfam" id="PF03184"/>
    </source>
</evidence>
<dbReference type="RefSeq" id="XP_066832579.1">
    <property type="nucleotide sequence ID" value="XM_066975996.1"/>
</dbReference>
<feature type="compositionally biased region" description="Acidic residues" evidence="1">
    <location>
        <begin position="89"/>
        <end position="100"/>
    </location>
</feature>
<evidence type="ECO:0000313" key="3">
    <source>
        <dbReference type="EMBL" id="CAK9441773.1"/>
    </source>
</evidence>
<keyword evidence="4" id="KW-1185">Reference proteome</keyword>
<feature type="domain" description="DDE-1" evidence="2">
    <location>
        <begin position="173"/>
        <end position="286"/>
    </location>
</feature>
<dbReference type="GeneID" id="92210837"/>
<feature type="region of interest" description="Disordered" evidence="1">
    <location>
        <begin position="1"/>
        <end position="28"/>
    </location>
</feature>
<gene>
    <name evidence="3" type="ORF">LODBEIA_P56410</name>
</gene>